<protein>
    <submittedName>
        <fullName evidence="2">Uncharacterized protein</fullName>
    </submittedName>
</protein>
<feature type="compositionally biased region" description="Basic and acidic residues" evidence="1">
    <location>
        <begin position="24"/>
        <end position="44"/>
    </location>
</feature>
<sequence length="57" mass="6620">MKKLFELFDDSKNNDKPRNRKKQIIKDAVKDSIKNKLSGKKDVFDPEPDLNSSEVVK</sequence>
<reference evidence="2" key="1">
    <citation type="journal article" date="2020" name="Nature">
        <title>Giant virus diversity and host interactions through global metagenomics.</title>
        <authorList>
            <person name="Schulz F."/>
            <person name="Roux S."/>
            <person name="Paez-Espino D."/>
            <person name="Jungbluth S."/>
            <person name="Walsh D.A."/>
            <person name="Denef V.J."/>
            <person name="McMahon K.D."/>
            <person name="Konstantinidis K.T."/>
            <person name="Eloe-Fadrosh E.A."/>
            <person name="Kyrpides N.C."/>
            <person name="Woyke T."/>
        </authorList>
    </citation>
    <scope>NUCLEOTIDE SEQUENCE</scope>
    <source>
        <strain evidence="2">GVMAG-S-1064190-84</strain>
    </source>
</reference>
<accession>A0A6C0JYP5</accession>
<feature type="region of interest" description="Disordered" evidence="1">
    <location>
        <begin position="1"/>
        <end position="57"/>
    </location>
</feature>
<evidence type="ECO:0000256" key="1">
    <source>
        <dbReference type="SAM" id="MobiDB-lite"/>
    </source>
</evidence>
<evidence type="ECO:0000313" key="2">
    <source>
        <dbReference type="EMBL" id="QHU08894.1"/>
    </source>
</evidence>
<dbReference type="AlphaFoldDB" id="A0A6C0JYP5"/>
<name>A0A6C0JYP5_9ZZZZ</name>
<dbReference type="EMBL" id="MN740699">
    <property type="protein sequence ID" value="QHU08894.1"/>
    <property type="molecule type" value="Genomic_DNA"/>
</dbReference>
<proteinExistence type="predicted"/>
<feature type="compositionally biased region" description="Basic and acidic residues" evidence="1">
    <location>
        <begin position="1"/>
        <end position="17"/>
    </location>
</feature>
<organism evidence="2">
    <name type="scientific">viral metagenome</name>
    <dbReference type="NCBI Taxonomy" id="1070528"/>
    <lineage>
        <taxon>unclassified sequences</taxon>
        <taxon>metagenomes</taxon>
        <taxon>organismal metagenomes</taxon>
    </lineage>
</organism>